<keyword evidence="6 7" id="KW-0119">Carbohydrate metabolism</keyword>
<dbReference type="PROSITE" id="PS00445">
    <property type="entry name" value="FGGY_KINASES_2"/>
    <property type="match status" value="1"/>
</dbReference>
<dbReference type="NCBIfam" id="NF003154">
    <property type="entry name" value="PRK04123.1"/>
    <property type="match status" value="1"/>
</dbReference>
<proteinExistence type="inferred from homology"/>
<dbReference type="SUPFAM" id="SSF53067">
    <property type="entry name" value="Actin-like ATPase domain"/>
    <property type="match status" value="2"/>
</dbReference>
<dbReference type="InterPro" id="IPR018485">
    <property type="entry name" value="FGGY_C"/>
</dbReference>
<dbReference type="GO" id="GO:0005524">
    <property type="term" value="F:ATP binding"/>
    <property type="evidence" value="ECO:0007669"/>
    <property type="project" value="UniProtKB-UniRule"/>
</dbReference>
<evidence type="ECO:0000256" key="3">
    <source>
        <dbReference type="ARBA" id="ARBA00022777"/>
    </source>
</evidence>
<dbReference type="PANTHER" id="PTHR43435:SF4">
    <property type="entry name" value="FGGY CARBOHYDRATE KINASE DOMAIN-CONTAINING PROTEIN"/>
    <property type="match status" value="1"/>
</dbReference>
<organism evidence="12 13">
    <name type="scientific">Fictibacillus macauensis ZFHKF-1</name>
    <dbReference type="NCBI Taxonomy" id="1196324"/>
    <lineage>
        <taxon>Bacteria</taxon>
        <taxon>Bacillati</taxon>
        <taxon>Bacillota</taxon>
        <taxon>Bacilli</taxon>
        <taxon>Bacillales</taxon>
        <taxon>Fictibacillaceae</taxon>
        <taxon>Fictibacillus</taxon>
    </lineage>
</organism>
<dbReference type="STRING" id="1196324.A374_06486"/>
<evidence type="ECO:0000259" key="11">
    <source>
        <dbReference type="Pfam" id="PF02782"/>
    </source>
</evidence>
<dbReference type="EC" id="2.7.1.16" evidence="7 8"/>
<evidence type="ECO:0000259" key="10">
    <source>
        <dbReference type="Pfam" id="PF00370"/>
    </source>
</evidence>
<evidence type="ECO:0000256" key="2">
    <source>
        <dbReference type="ARBA" id="ARBA00022741"/>
    </source>
</evidence>
<evidence type="ECO:0000256" key="6">
    <source>
        <dbReference type="ARBA" id="ARBA00023277"/>
    </source>
</evidence>
<dbReference type="CDD" id="cd07781">
    <property type="entry name" value="ASKHA_NBD_FGGY_L-RBK"/>
    <property type="match status" value="1"/>
</dbReference>
<evidence type="ECO:0000313" key="13">
    <source>
        <dbReference type="Proteomes" id="UP000004080"/>
    </source>
</evidence>
<sequence>MHKYVVGVDFGTESGRALLVEADTGKELATHVTPYEHGVLTTALPSGTKLPQDWALQHPHDYLHVLKTAVPAVLERASVVKEDVIGIGIAFTSSTVLPLASNGEPLCFLDDYKEEPHSWVKLWKHHAAQAEADEITALAQARREPFLQRYGGKISSEWLVPKVLQVLREAPHIYEATDLFIEAGDWIVSRLTGSLLRSSNLAGYKALWSKDEGYPSQAFFTALDPAMESILSTKMRGEVLPIGEKAGELTEEAAQWLGLAQGTAVAVAVIDAHAGVAAAGAVHPGQLVLAMGTSTCHMLLAEHPEPVVGVCGMVDDGIIPGYVSYETGQAAVGDLFGWYVEQAASHEVRDEAEKEGKSLHEWLSEKAAVYLPGETGLVALDWWNGNRSVLVDASLTGALIGLTLATKPEEIYRALLEATAFGTKRIIDSFTDAGIAVDELYAVGGLPERNELLMQIYADVTNREIFISHAKQTTALGAALYGAVAAGGERGGYDSIFAAAHNMVSSTRTSYKPQPDHVARYEELYLYYLELHDFFGKERPSLMHGLKEMKS</sequence>
<gene>
    <name evidence="7" type="primary">araB</name>
    <name evidence="12" type="ORF">A374_06486</name>
</gene>
<dbReference type="GO" id="GO:0008741">
    <property type="term" value="F:ribulokinase activity"/>
    <property type="evidence" value="ECO:0007669"/>
    <property type="project" value="UniProtKB-UniRule"/>
</dbReference>
<keyword evidence="2 7" id="KW-0547">Nucleotide-binding</keyword>
<dbReference type="GO" id="GO:0019150">
    <property type="term" value="F:D-ribulokinase activity"/>
    <property type="evidence" value="ECO:0007669"/>
    <property type="project" value="RHEA"/>
</dbReference>
<dbReference type="Gene3D" id="3.30.420.40">
    <property type="match status" value="2"/>
</dbReference>
<dbReference type="NCBIfam" id="TIGR01234">
    <property type="entry name" value="L-ribulokinase"/>
    <property type="match status" value="1"/>
</dbReference>
<dbReference type="InterPro" id="IPR005929">
    <property type="entry name" value="Ribulokinase"/>
</dbReference>
<feature type="domain" description="Carbohydrate kinase FGGY N-terminal" evidence="10">
    <location>
        <begin position="4"/>
        <end position="275"/>
    </location>
</feature>
<evidence type="ECO:0000256" key="5">
    <source>
        <dbReference type="ARBA" id="ARBA00022935"/>
    </source>
</evidence>
<dbReference type="PIRSF" id="PIRSF000538">
    <property type="entry name" value="GlpK"/>
    <property type="match status" value="1"/>
</dbReference>
<dbReference type="GO" id="GO:0019569">
    <property type="term" value="P:L-arabinose catabolic process to D-xylulose 5-phosphate"/>
    <property type="evidence" value="ECO:0007669"/>
    <property type="project" value="UniProtKB-UniRule"/>
</dbReference>
<dbReference type="InterPro" id="IPR000577">
    <property type="entry name" value="Carb_kinase_FGGY"/>
</dbReference>
<dbReference type="InterPro" id="IPR043129">
    <property type="entry name" value="ATPase_NBD"/>
</dbReference>
<dbReference type="PATRIC" id="fig|1196324.3.peg.1322"/>
<dbReference type="InterPro" id="IPR018483">
    <property type="entry name" value="Carb_kinase_FGGY_CS"/>
</dbReference>
<evidence type="ECO:0000256" key="7">
    <source>
        <dbReference type="HAMAP-Rule" id="MF_00520"/>
    </source>
</evidence>
<dbReference type="RefSeq" id="WP_007201394.1">
    <property type="nucleotide sequence ID" value="NZ_AKKV01000022.1"/>
</dbReference>
<keyword evidence="5 7" id="KW-0054">Arabinose catabolism</keyword>
<protein>
    <recommendedName>
        <fullName evidence="7 8">Ribulokinase</fullName>
        <ecNumber evidence="7 8">2.7.1.16</ecNumber>
    </recommendedName>
</protein>
<accession>I8UH45</accession>
<dbReference type="eggNOG" id="COG1069">
    <property type="taxonomic scope" value="Bacteria"/>
</dbReference>
<evidence type="ECO:0000256" key="9">
    <source>
        <dbReference type="RuleBase" id="RU003455"/>
    </source>
</evidence>
<dbReference type="AlphaFoldDB" id="I8UH45"/>
<dbReference type="GO" id="GO:0005737">
    <property type="term" value="C:cytoplasm"/>
    <property type="evidence" value="ECO:0007669"/>
    <property type="project" value="TreeGrafter"/>
</dbReference>
<keyword evidence="3 7" id="KW-0418">Kinase</keyword>
<comment type="pathway">
    <text evidence="7 9">Carbohydrate degradation; L-arabinose degradation via L-ribulose; D-xylulose 5-phosphate from L-arabinose (bacterial route): step 2/3.</text>
</comment>
<keyword evidence="4 7" id="KW-0067">ATP-binding</keyword>
<name>I8UH45_9BACL</name>
<dbReference type="HAMAP" id="MF_00520">
    <property type="entry name" value="Ribulokinase"/>
    <property type="match status" value="1"/>
</dbReference>
<keyword evidence="13" id="KW-1185">Reference proteome</keyword>
<comment type="similarity">
    <text evidence="7 9">Belongs to the ribulokinase family.</text>
</comment>
<evidence type="ECO:0000256" key="8">
    <source>
        <dbReference type="NCBIfam" id="TIGR01234"/>
    </source>
</evidence>
<feature type="domain" description="Carbohydrate kinase FGGY C-terminal" evidence="11">
    <location>
        <begin position="288"/>
        <end position="486"/>
    </location>
</feature>
<evidence type="ECO:0000256" key="4">
    <source>
        <dbReference type="ARBA" id="ARBA00022840"/>
    </source>
</evidence>
<keyword evidence="1 7" id="KW-0808">Transferase</keyword>
<dbReference type="EMBL" id="AKKV01000022">
    <property type="protein sequence ID" value="EIT86225.1"/>
    <property type="molecule type" value="Genomic_DNA"/>
</dbReference>
<evidence type="ECO:0000313" key="12">
    <source>
        <dbReference type="EMBL" id="EIT86225.1"/>
    </source>
</evidence>
<dbReference type="UniPathway" id="UPA00145">
    <property type="reaction ID" value="UER00566"/>
</dbReference>
<comment type="catalytic activity">
    <reaction evidence="7">
        <text>D-ribulose + ATP = D-ribulose 5-phosphate + ADP + H(+)</text>
        <dbReference type="Rhea" id="RHEA:17601"/>
        <dbReference type="ChEBI" id="CHEBI:15378"/>
        <dbReference type="ChEBI" id="CHEBI:17173"/>
        <dbReference type="ChEBI" id="CHEBI:30616"/>
        <dbReference type="ChEBI" id="CHEBI:58121"/>
        <dbReference type="ChEBI" id="CHEBI:456216"/>
        <dbReference type="EC" id="2.7.1.16"/>
    </reaction>
</comment>
<dbReference type="PANTHER" id="PTHR43435">
    <property type="entry name" value="RIBULOKINASE"/>
    <property type="match status" value="1"/>
</dbReference>
<evidence type="ECO:0000256" key="1">
    <source>
        <dbReference type="ARBA" id="ARBA00022679"/>
    </source>
</evidence>
<comment type="catalytic activity">
    <reaction evidence="7 9">
        <text>L-ribulose + ATP = L-ribulose 5-phosphate + ADP + H(+)</text>
        <dbReference type="Rhea" id="RHEA:22072"/>
        <dbReference type="ChEBI" id="CHEBI:15378"/>
        <dbReference type="ChEBI" id="CHEBI:16880"/>
        <dbReference type="ChEBI" id="CHEBI:30616"/>
        <dbReference type="ChEBI" id="CHEBI:58226"/>
        <dbReference type="ChEBI" id="CHEBI:456216"/>
        <dbReference type="EC" id="2.7.1.16"/>
    </reaction>
</comment>
<comment type="caution">
    <text evidence="12">The sequence shown here is derived from an EMBL/GenBank/DDBJ whole genome shotgun (WGS) entry which is preliminary data.</text>
</comment>
<reference evidence="12 13" key="1">
    <citation type="journal article" date="2012" name="J. Bacteriol.">
        <title>Genome of Bacillus macauensis ZFHKF-1, a Long-Chain-Forming Bacterium.</title>
        <authorList>
            <person name="Cai L."/>
            <person name="Zhang T."/>
        </authorList>
    </citation>
    <scope>NUCLEOTIDE SEQUENCE [LARGE SCALE GENOMIC DNA]</scope>
    <source>
        <strain evidence="12 13">ZFHKF-1</strain>
    </source>
</reference>
<dbReference type="Pfam" id="PF00370">
    <property type="entry name" value="FGGY_N"/>
    <property type="match status" value="1"/>
</dbReference>
<dbReference type="Pfam" id="PF02782">
    <property type="entry name" value="FGGY_C"/>
    <property type="match status" value="1"/>
</dbReference>
<dbReference type="Proteomes" id="UP000004080">
    <property type="component" value="Unassembled WGS sequence"/>
</dbReference>
<dbReference type="InterPro" id="IPR018484">
    <property type="entry name" value="FGGY_N"/>
</dbReference>